<dbReference type="OrthoDB" id="9792148at2"/>
<dbReference type="PANTHER" id="PTHR33744">
    <property type="entry name" value="CARBOHYDRATE DIACID REGULATOR"/>
    <property type="match status" value="1"/>
</dbReference>
<evidence type="ECO:0000256" key="1">
    <source>
        <dbReference type="ARBA" id="ARBA00006754"/>
    </source>
</evidence>
<dbReference type="Gene3D" id="1.10.10.2840">
    <property type="entry name" value="PucR C-terminal helix-turn-helix domain"/>
    <property type="match status" value="1"/>
</dbReference>
<feature type="domain" description="CdaR GGDEF-like" evidence="3">
    <location>
        <begin position="279"/>
        <end position="406"/>
    </location>
</feature>
<dbReference type="InterPro" id="IPR041522">
    <property type="entry name" value="CdaR_GGDEF"/>
</dbReference>
<proteinExistence type="inferred from homology"/>
<dbReference type="Proteomes" id="UP000321555">
    <property type="component" value="Chromosome"/>
</dbReference>
<evidence type="ECO:0000313" key="4">
    <source>
        <dbReference type="EMBL" id="QED49464.1"/>
    </source>
</evidence>
<dbReference type="EMBL" id="CP042593">
    <property type="protein sequence ID" value="QED49464.1"/>
    <property type="molecule type" value="Genomic_DNA"/>
</dbReference>
<dbReference type="PANTHER" id="PTHR33744:SF1">
    <property type="entry name" value="DNA-BINDING TRANSCRIPTIONAL ACTIVATOR ADER"/>
    <property type="match status" value="1"/>
</dbReference>
<name>A0A5B8Z929_CYTDA</name>
<dbReference type="STRING" id="1742359.GCA_001439625_03645"/>
<comment type="similarity">
    <text evidence="1">Belongs to the CdaR family.</text>
</comment>
<feature type="domain" description="PucR C-terminal helix-turn-helix" evidence="2">
    <location>
        <begin position="461"/>
        <end position="516"/>
    </location>
</feature>
<evidence type="ECO:0000313" key="5">
    <source>
        <dbReference type="Proteomes" id="UP000321555"/>
    </source>
</evidence>
<organism evidence="4 5">
    <name type="scientific">Cytobacillus dafuensis</name>
    <name type="common">Bacillus dafuensis</name>
    <dbReference type="NCBI Taxonomy" id="1742359"/>
    <lineage>
        <taxon>Bacteria</taxon>
        <taxon>Bacillati</taxon>
        <taxon>Bacillota</taxon>
        <taxon>Bacilli</taxon>
        <taxon>Bacillales</taxon>
        <taxon>Bacillaceae</taxon>
        <taxon>Cytobacillus</taxon>
    </lineage>
</organism>
<dbReference type="Pfam" id="PF13556">
    <property type="entry name" value="HTH_30"/>
    <property type="match status" value="1"/>
</dbReference>
<evidence type="ECO:0000259" key="2">
    <source>
        <dbReference type="Pfam" id="PF13556"/>
    </source>
</evidence>
<evidence type="ECO:0000259" key="3">
    <source>
        <dbReference type="Pfam" id="PF17853"/>
    </source>
</evidence>
<accession>A0A5B8Z929</accession>
<dbReference type="InterPro" id="IPR051448">
    <property type="entry name" value="CdaR-like_regulators"/>
</dbReference>
<dbReference type="KEGG" id="bda:FSZ17_20560"/>
<reference evidence="5" key="1">
    <citation type="submission" date="2019-08" db="EMBL/GenBank/DDBJ databases">
        <authorList>
            <person name="Zheng X."/>
        </authorList>
    </citation>
    <scope>NUCLEOTIDE SEQUENCE [LARGE SCALE GENOMIC DNA]</scope>
    <source>
        <strain evidence="5">FJAT-25496</strain>
    </source>
</reference>
<dbReference type="InterPro" id="IPR042070">
    <property type="entry name" value="PucR_C-HTH_sf"/>
</dbReference>
<gene>
    <name evidence="4" type="ORF">FSZ17_20560</name>
</gene>
<dbReference type="AlphaFoldDB" id="A0A5B8Z929"/>
<evidence type="ECO:0008006" key="6">
    <source>
        <dbReference type="Google" id="ProtNLM"/>
    </source>
</evidence>
<dbReference type="InterPro" id="IPR025736">
    <property type="entry name" value="PucR_C-HTH_dom"/>
</dbReference>
<protein>
    <recommendedName>
        <fullName evidence="6">PucR family transcriptional regulator</fullName>
    </recommendedName>
</protein>
<dbReference type="Pfam" id="PF17853">
    <property type="entry name" value="GGDEF_2"/>
    <property type="match status" value="1"/>
</dbReference>
<keyword evidence="5" id="KW-1185">Reference proteome</keyword>
<sequence length="524" mass="61571">MQSDMKNSLQDLLIYIPLSQLTYITSLPKELVHYETILDNIPGQLLERPTLIILKNYDEWKKLNETEITIRLIQDPNLIGMVLCHPDPIIIQEEVFTHFLECQLPIIQVPDHSLIHVFQQTNEFLYPYSQLSIELQGFMEKGFISLASELSKGLNTPLLYFDQNEQILWQTGEKEELQEANRWFNIHRRKLKNGEYSNLNTDVEGSFQVYTIQISEFMNHSLLASAQLLSWQKRMVDKLVGLTALSLQTQGIFEEQQEIFKEHFIYDLLFHKFESKKVMIKQGKTWGWNLEKPHHLLILNIELSDEFMTNMNWLEEIILFLEAEAATMKETIIVFPFQDQIILLLEDAEERINSERKNYVVETISHIEKSLSSKWSNIRFKIGIGKWYQDTINLNKSYQEAKLALQFGQSWFENNKNIFHINNLGIFRLLIHIQHELLYDFSLEYLSTLIEGDRENGTEYIKTLQAYIQHQGKISEVSETLYVHPNTLRNRLKKIEDITGLQLQDINDLLILTIAVGIYSFVHT</sequence>